<evidence type="ECO:0000256" key="1">
    <source>
        <dbReference type="SAM" id="SignalP"/>
    </source>
</evidence>
<reference evidence="3" key="1">
    <citation type="journal article" date="2011" name="Genome Res.">
        <title>Phylogeny-wide analysis of social amoeba genomes highlights ancient origins for complex intercellular communication.</title>
        <authorList>
            <person name="Heidel A.J."/>
            <person name="Lawal H.M."/>
            <person name="Felder M."/>
            <person name="Schilde C."/>
            <person name="Helps N.R."/>
            <person name="Tunggal B."/>
            <person name="Rivero F."/>
            <person name="John U."/>
            <person name="Schleicher M."/>
            <person name="Eichinger L."/>
            <person name="Platzer M."/>
            <person name="Noegel A.A."/>
            <person name="Schaap P."/>
            <person name="Gloeckner G."/>
        </authorList>
    </citation>
    <scope>NUCLEOTIDE SEQUENCE [LARGE SCALE GENOMIC DNA]</scope>
    <source>
        <strain evidence="3">SH3</strain>
    </source>
</reference>
<dbReference type="EMBL" id="GL883021">
    <property type="protein sequence ID" value="EGG16837.1"/>
    <property type="molecule type" value="Genomic_DNA"/>
</dbReference>
<name>F4Q3G8_CACFS</name>
<dbReference type="GeneID" id="14868827"/>
<dbReference type="Proteomes" id="UP000007797">
    <property type="component" value="Unassembled WGS sequence"/>
</dbReference>
<evidence type="ECO:0000313" key="2">
    <source>
        <dbReference type="EMBL" id="EGG16837.1"/>
    </source>
</evidence>
<keyword evidence="1" id="KW-0732">Signal</keyword>
<evidence type="ECO:0000313" key="3">
    <source>
        <dbReference type="Proteomes" id="UP000007797"/>
    </source>
</evidence>
<keyword evidence="3" id="KW-1185">Reference proteome</keyword>
<sequence>MIKQILILISILLSISYGQKVIHFNTASDCFQGCDFNDGSVWIGGVSPNNNYQYIASIDYSNSKNKYSQKIDSFINLKLAGLTIIGSPATSVYFTLFAQSDIGPAPTVIGGNVTFTIASGGAFGADNLTLANQASLILNSNCNALINTGVFEAGSLYTQDSLGSFDSQYGSTFEGTFHVANQTTVYLYGKNYIAGSFSILGETKIEVADIYTQAYFYDLRVTSLVQVTPHSGLFVTYDLTAPNIYVSNQGRLATNQYQTLPEDGSPIIVNIGFIWNDQGSTVSFGPADTITIGQVNSLGSVQFRGDSLVTVQSSPLQLQSNFTLFYLNTVNNADGSTATFNLNNTSIETIIPYTSTSAETLVLINYTGKNNQLGSSGINSLVNTTVIVNVDSTLSLYNSQISFVKNSTISLLPVSNVIIAGGSQVTIPNITVQQATLSIANSNLDGTVSLFDGGRLFFNVSTTTSSIYLSGESNAFLSAPLYISGGLYLTDSSSVDITVDQLATTTGSVSVAIQGAINLDSYSQLTITVPNAHNLIIGKTFYLVASHAPINIDTNNQVTLNNYLPSHLVPQFATTTINYVNYLTLTVIYVR</sequence>
<feature type="chain" id="PRO_5003313680" evidence="1">
    <location>
        <begin position="19"/>
        <end position="591"/>
    </location>
</feature>
<proteinExistence type="predicted"/>
<feature type="signal peptide" evidence="1">
    <location>
        <begin position="1"/>
        <end position="18"/>
    </location>
</feature>
<dbReference type="KEGG" id="dfa:DFA_07815"/>
<protein>
    <submittedName>
        <fullName evidence="2">Uncharacterized protein</fullName>
    </submittedName>
</protein>
<gene>
    <name evidence="2" type="ORF">DFA_07815</name>
</gene>
<dbReference type="AlphaFoldDB" id="F4Q3G8"/>
<dbReference type="RefSeq" id="XP_004355311.1">
    <property type="nucleotide sequence ID" value="XM_004355259.1"/>
</dbReference>
<accession>F4Q3G8</accession>
<organism evidence="2 3">
    <name type="scientific">Cavenderia fasciculata</name>
    <name type="common">Slime mold</name>
    <name type="synonym">Dictyostelium fasciculatum</name>
    <dbReference type="NCBI Taxonomy" id="261658"/>
    <lineage>
        <taxon>Eukaryota</taxon>
        <taxon>Amoebozoa</taxon>
        <taxon>Evosea</taxon>
        <taxon>Eumycetozoa</taxon>
        <taxon>Dictyostelia</taxon>
        <taxon>Acytosteliales</taxon>
        <taxon>Cavenderiaceae</taxon>
        <taxon>Cavenderia</taxon>
    </lineage>
</organism>